<dbReference type="AlphaFoldDB" id="A0A8K0PIZ1"/>
<feature type="compositionally biased region" description="Low complexity" evidence="1">
    <location>
        <begin position="189"/>
        <end position="221"/>
    </location>
</feature>
<evidence type="ECO:0000313" key="3">
    <source>
        <dbReference type="EMBL" id="KAG8628993.1"/>
    </source>
</evidence>
<feature type="signal peptide" evidence="2">
    <location>
        <begin position="1"/>
        <end position="30"/>
    </location>
</feature>
<feature type="compositionally biased region" description="Basic and acidic residues" evidence="1">
    <location>
        <begin position="530"/>
        <end position="541"/>
    </location>
</feature>
<feature type="compositionally biased region" description="Polar residues" evidence="1">
    <location>
        <begin position="368"/>
        <end position="388"/>
    </location>
</feature>
<feature type="region of interest" description="Disordered" evidence="1">
    <location>
        <begin position="82"/>
        <end position="346"/>
    </location>
</feature>
<dbReference type="OrthoDB" id="10580598at2759"/>
<evidence type="ECO:0000313" key="4">
    <source>
        <dbReference type="Proteomes" id="UP000809789"/>
    </source>
</evidence>
<feature type="compositionally biased region" description="Polar residues" evidence="1">
    <location>
        <begin position="131"/>
        <end position="146"/>
    </location>
</feature>
<feature type="compositionally biased region" description="Low complexity" evidence="1">
    <location>
        <begin position="46"/>
        <end position="65"/>
    </location>
</feature>
<feature type="compositionally biased region" description="Polar residues" evidence="1">
    <location>
        <begin position="325"/>
        <end position="346"/>
    </location>
</feature>
<feature type="compositionally biased region" description="Polar residues" evidence="1">
    <location>
        <begin position="304"/>
        <end position="315"/>
    </location>
</feature>
<proteinExistence type="predicted"/>
<feature type="compositionally biased region" description="Low complexity" evidence="1">
    <location>
        <begin position="511"/>
        <end position="522"/>
    </location>
</feature>
<feature type="compositionally biased region" description="Pro residues" evidence="1">
    <location>
        <begin position="96"/>
        <end position="106"/>
    </location>
</feature>
<feature type="compositionally biased region" description="Low complexity" evidence="1">
    <location>
        <begin position="256"/>
        <end position="280"/>
    </location>
</feature>
<feature type="chain" id="PRO_5035476924" evidence="2">
    <location>
        <begin position="31"/>
        <end position="674"/>
    </location>
</feature>
<feature type="compositionally biased region" description="Basic and acidic residues" evidence="1">
    <location>
        <begin position="596"/>
        <end position="609"/>
    </location>
</feature>
<gene>
    <name evidence="3" type="ORF">KVT40_002858</name>
</gene>
<feature type="region of interest" description="Disordered" evidence="1">
    <location>
        <begin position="359"/>
        <end position="622"/>
    </location>
</feature>
<feature type="compositionally biased region" description="Basic residues" evidence="1">
    <location>
        <begin position="610"/>
        <end position="619"/>
    </location>
</feature>
<evidence type="ECO:0000256" key="1">
    <source>
        <dbReference type="SAM" id="MobiDB-lite"/>
    </source>
</evidence>
<protein>
    <submittedName>
        <fullName evidence="3">Uncharacterized protein</fullName>
    </submittedName>
</protein>
<accession>A0A8K0PIZ1</accession>
<comment type="caution">
    <text evidence="3">The sequence shown here is derived from an EMBL/GenBank/DDBJ whole genome shotgun (WGS) entry which is preliminary data.</text>
</comment>
<reference evidence="3" key="1">
    <citation type="submission" date="2021-07" db="EMBL/GenBank/DDBJ databases">
        <title>Elsinoe batatas strain:CRI-CJ2 Genome sequencing and assembly.</title>
        <authorList>
            <person name="Huang L."/>
        </authorList>
    </citation>
    <scope>NUCLEOTIDE SEQUENCE</scope>
    <source>
        <strain evidence="3">CRI-CJ2</strain>
    </source>
</reference>
<evidence type="ECO:0000256" key="2">
    <source>
        <dbReference type="SAM" id="SignalP"/>
    </source>
</evidence>
<sequence>MWDATRGSAQSNITRLLPLTLLVLASLTSASPILYPNAGEGTIAQSYDSSTSETSTSTASSSSTGTISFSAGDNVDNAGNIQLGPKVTFGTTEPAVIPPSNTPIPTEPVETPATASIQTPPIVGGLPPVVESNSLDQSTSAGSHLSTEAPLVSAEPAREPPTVGSGSLGTAPKYPLTDPLKPDNCTDVSSSSSAHSTSSKSFSQSSSSDSTSSSSFSADGQSETEKDDTIRTGSKVTSPGATGESQLAMSKDHDATATSNSTLSSSTSTSSKSTLSSSNSQESNMAKGGEKGPYANGTHIDLASNRQSTGLSSDGTDSKIAGSGKATNLSLDKPGTSITNGTVTPFSVSGVQNKAAINGAIGSRPDSTKLSLASSSTDLGGNSTSSSWKTKEKLGDKGEEDEEENESSTIRVDINGNWHSTSSSTSNSYSSTSSSSQGSNGKAGGSFSSASSGGKGGSTWSASSGDNGGESKSLSSDGSNSRGSYNSALGGSSSGASISSSISGGNGGGSFSSSSNGSPGKHGQPGGHGQDSHSDGQHEQDSSWSSSTEDDQDHASSVSHGKDDDDDDDDDRDDDDKKEVKSHKGRPYGNFAQWGRTEEEKKKEKENKKKEKHKQKKPKLGKDLMAYLRPILMKALEDWQAQGGEISDAQALEGPTMQTAATSTGTVKTMSVGG</sequence>
<keyword evidence="2" id="KW-0732">Signal</keyword>
<dbReference type="EMBL" id="JAESVG020000003">
    <property type="protein sequence ID" value="KAG8628993.1"/>
    <property type="molecule type" value="Genomic_DNA"/>
</dbReference>
<feature type="region of interest" description="Disordered" evidence="1">
    <location>
        <begin position="45"/>
        <end position="65"/>
    </location>
</feature>
<dbReference type="Proteomes" id="UP000809789">
    <property type="component" value="Unassembled WGS sequence"/>
</dbReference>
<organism evidence="3 4">
    <name type="scientific">Elsinoe batatas</name>
    <dbReference type="NCBI Taxonomy" id="2601811"/>
    <lineage>
        <taxon>Eukaryota</taxon>
        <taxon>Fungi</taxon>
        <taxon>Dikarya</taxon>
        <taxon>Ascomycota</taxon>
        <taxon>Pezizomycotina</taxon>
        <taxon>Dothideomycetes</taxon>
        <taxon>Dothideomycetidae</taxon>
        <taxon>Myriangiales</taxon>
        <taxon>Elsinoaceae</taxon>
        <taxon>Elsinoe</taxon>
    </lineage>
</organism>
<name>A0A8K0PIZ1_9PEZI</name>
<feature type="compositionally biased region" description="Polar residues" evidence="1">
    <location>
        <begin position="231"/>
        <end position="248"/>
    </location>
</feature>
<feature type="compositionally biased region" description="Acidic residues" evidence="1">
    <location>
        <begin position="564"/>
        <end position="576"/>
    </location>
</feature>
<keyword evidence="4" id="KW-1185">Reference proteome</keyword>
<feature type="region of interest" description="Disordered" evidence="1">
    <location>
        <begin position="648"/>
        <end position="674"/>
    </location>
</feature>
<feature type="compositionally biased region" description="Low complexity" evidence="1">
    <location>
        <begin position="415"/>
        <end position="503"/>
    </location>
</feature>
<feature type="compositionally biased region" description="Polar residues" evidence="1">
    <location>
        <begin position="656"/>
        <end position="674"/>
    </location>
</feature>